<feature type="region of interest" description="Disordered" evidence="5">
    <location>
        <begin position="42"/>
        <end position="64"/>
    </location>
</feature>
<dbReference type="InterPro" id="IPR036259">
    <property type="entry name" value="MFS_trans_sf"/>
</dbReference>
<dbReference type="Pfam" id="PF00083">
    <property type="entry name" value="Sugar_tr"/>
    <property type="match status" value="1"/>
</dbReference>
<dbReference type="EMBL" id="JAXCGZ010019020">
    <property type="protein sequence ID" value="KAK7066787.1"/>
    <property type="molecule type" value="Genomic_DNA"/>
</dbReference>
<accession>A0AAN9A221</accession>
<evidence type="ECO:0000256" key="4">
    <source>
        <dbReference type="ARBA" id="ARBA00023136"/>
    </source>
</evidence>
<dbReference type="SUPFAM" id="SSF103473">
    <property type="entry name" value="MFS general substrate transporter"/>
    <property type="match status" value="1"/>
</dbReference>
<comment type="subcellular location">
    <subcellularLocation>
        <location evidence="1">Membrane</location>
    </subcellularLocation>
</comment>
<reference evidence="7 8" key="1">
    <citation type="submission" date="2023-11" db="EMBL/GenBank/DDBJ databases">
        <title>Halocaridina rubra genome assembly.</title>
        <authorList>
            <person name="Smith C."/>
        </authorList>
    </citation>
    <scope>NUCLEOTIDE SEQUENCE [LARGE SCALE GENOMIC DNA]</scope>
    <source>
        <strain evidence="7">EP-1</strain>
        <tissue evidence="7">Whole</tissue>
    </source>
</reference>
<evidence type="ECO:0000313" key="8">
    <source>
        <dbReference type="Proteomes" id="UP001381693"/>
    </source>
</evidence>
<evidence type="ECO:0000256" key="5">
    <source>
        <dbReference type="SAM" id="MobiDB-lite"/>
    </source>
</evidence>
<dbReference type="Proteomes" id="UP001381693">
    <property type="component" value="Unassembled WGS sequence"/>
</dbReference>
<dbReference type="InterPro" id="IPR005828">
    <property type="entry name" value="MFS_sugar_transport-like"/>
</dbReference>
<keyword evidence="8" id="KW-1185">Reference proteome</keyword>
<comment type="caution">
    <text evidence="7">The sequence shown here is derived from an EMBL/GenBank/DDBJ whole genome shotgun (WGS) entry which is preliminary data.</text>
</comment>
<evidence type="ECO:0000256" key="3">
    <source>
        <dbReference type="ARBA" id="ARBA00022989"/>
    </source>
</evidence>
<feature type="compositionally biased region" description="Basic and acidic residues" evidence="5">
    <location>
        <begin position="50"/>
        <end position="64"/>
    </location>
</feature>
<organism evidence="7 8">
    <name type="scientific">Halocaridina rubra</name>
    <name type="common">Hawaiian red shrimp</name>
    <dbReference type="NCBI Taxonomy" id="373956"/>
    <lineage>
        <taxon>Eukaryota</taxon>
        <taxon>Metazoa</taxon>
        <taxon>Ecdysozoa</taxon>
        <taxon>Arthropoda</taxon>
        <taxon>Crustacea</taxon>
        <taxon>Multicrustacea</taxon>
        <taxon>Malacostraca</taxon>
        <taxon>Eumalacostraca</taxon>
        <taxon>Eucarida</taxon>
        <taxon>Decapoda</taxon>
        <taxon>Pleocyemata</taxon>
        <taxon>Caridea</taxon>
        <taxon>Atyoidea</taxon>
        <taxon>Atyidae</taxon>
        <taxon>Halocaridina</taxon>
    </lineage>
</organism>
<evidence type="ECO:0000256" key="1">
    <source>
        <dbReference type="ARBA" id="ARBA00004370"/>
    </source>
</evidence>
<dbReference type="GO" id="GO:0022857">
    <property type="term" value="F:transmembrane transporter activity"/>
    <property type="evidence" value="ECO:0007669"/>
    <property type="project" value="InterPro"/>
</dbReference>
<keyword evidence="3 6" id="KW-1133">Transmembrane helix</keyword>
<keyword evidence="4 6" id="KW-0472">Membrane</keyword>
<evidence type="ECO:0000256" key="6">
    <source>
        <dbReference type="SAM" id="Phobius"/>
    </source>
</evidence>
<evidence type="ECO:0000313" key="7">
    <source>
        <dbReference type="EMBL" id="KAK7066787.1"/>
    </source>
</evidence>
<feature type="non-terminal residue" evidence="7">
    <location>
        <position position="1"/>
    </location>
</feature>
<sequence>NAIGAAGVYWVYSGMCFLALIFGVVFLPETKGKTMQEISKYFGGPSAQDNDTKELRSDCIENPN</sequence>
<proteinExistence type="predicted"/>
<dbReference type="AlphaFoldDB" id="A0AAN9A221"/>
<feature type="transmembrane region" description="Helical" evidence="6">
    <location>
        <begin position="6"/>
        <end position="27"/>
    </location>
</feature>
<gene>
    <name evidence="7" type="ORF">SK128_011518</name>
</gene>
<name>A0AAN9A221_HALRR</name>
<keyword evidence="2 6" id="KW-0812">Transmembrane</keyword>
<dbReference type="Gene3D" id="1.20.1250.20">
    <property type="entry name" value="MFS general substrate transporter like domains"/>
    <property type="match status" value="1"/>
</dbReference>
<dbReference type="GO" id="GO:0016020">
    <property type="term" value="C:membrane"/>
    <property type="evidence" value="ECO:0007669"/>
    <property type="project" value="UniProtKB-SubCell"/>
</dbReference>
<protein>
    <submittedName>
        <fullName evidence="7">Uncharacterized protein</fullName>
    </submittedName>
</protein>
<evidence type="ECO:0000256" key="2">
    <source>
        <dbReference type="ARBA" id="ARBA00022692"/>
    </source>
</evidence>